<dbReference type="AlphaFoldDB" id="A0A3P7NS74"/>
<dbReference type="EMBL" id="UYRU01083418">
    <property type="protein sequence ID" value="VDN33211.1"/>
    <property type="molecule type" value="Genomic_DNA"/>
</dbReference>
<keyword evidence="3" id="KW-1185">Reference proteome</keyword>
<feature type="region of interest" description="Disordered" evidence="1">
    <location>
        <begin position="303"/>
        <end position="398"/>
    </location>
</feature>
<reference evidence="2 3" key="1">
    <citation type="submission" date="2018-11" db="EMBL/GenBank/DDBJ databases">
        <authorList>
            <consortium name="Pathogen Informatics"/>
        </authorList>
    </citation>
    <scope>NUCLEOTIDE SEQUENCE [LARGE SCALE GENOMIC DNA]</scope>
</reference>
<evidence type="ECO:0000313" key="2">
    <source>
        <dbReference type="EMBL" id="VDN33211.1"/>
    </source>
</evidence>
<accession>A0A3P7NS74</accession>
<evidence type="ECO:0000313" key="3">
    <source>
        <dbReference type="Proteomes" id="UP000281553"/>
    </source>
</evidence>
<gene>
    <name evidence="2" type="ORF">DILT_LOCUS16177</name>
</gene>
<protein>
    <submittedName>
        <fullName evidence="2">Uncharacterized protein</fullName>
    </submittedName>
</protein>
<feature type="compositionally biased region" description="Polar residues" evidence="1">
    <location>
        <begin position="321"/>
        <end position="340"/>
    </location>
</feature>
<sequence>MKYDKFLRELSHSVTNPLLDSLPSVNGIPRNAFLYRFAAVSPFTTTRKLNMSSYLDGLISLLSEATEEGRESSRPPATSCEKYDALRQLREIAASEKYSAQIYSEIVIEACFTIAFLARRFHFELYDEMDSLIGALVRMVAVGMVPLENHVTLYREEADRHKDREMVSSRPLAFHFPRMRVKFAESQQRMVGIFYYTIADLLYSLPWPKLILFFECRIFRRKEMTRSLLFGILTSICMNLRELRSETDRLSKITPLPEADSAATARLWEDLPANMYLELLRAYALRVFEYYFQGTTEEKVQFGRGSVHQHGRKAGRKDSSGKPSSSNIQEDTVGGSQASGKRSDRKKGLGSGRGNDSVTDGRNKTQKSTVEDVASEEKEAENEEEDDYDELISDGEVDFTTTRKTIIPGRLPDIFQIHRASR</sequence>
<dbReference type="Proteomes" id="UP000281553">
    <property type="component" value="Unassembled WGS sequence"/>
</dbReference>
<proteinExistence type="predicted"/>
<evidence type="ECO:0000256" key="1">
    <source>
        <dbReference type="SAM" id="MobiDB-lite"/>
    </source>
</evidence>
<name>A0A3P7NS74_DIBLA</name>
<dbReference type="OrthoDB" id="6231986at2759"/>
<organism evidence="2 3">
    <name type="scientific">Dibothriocephalus latus</name>
    <name type="common">Fish tapeworm</name>
    <name type="synonym">Diphyllobothrium latum</name>
    <dbReference type="NCBI Taxonomy" id="60516"/>
    <lineage>
        <taxon>Eukaryota</taxon>
        <taxon>Metazoa</taxon>
        <taxon>Spiralia</taxon>
        <taxon>Lophotrochozoa</taxon>
        <taxon>Platyhelminthes</taxon>
        <taxon>Cestoda</taxon>
        <taxon>Eucestoda</taxon>
        <taxon>Diphyllobothriidea</taxon>
        <taxon>Diphyllobothriidae</taxon>
        <taxon>Dibothriocephalus</taxon>
    </lineage>
</organism>
<feature type="compositionally biased region" description="Acidic residues" evidence="1">
    <location>
        <begin position="378"/>
        <end position="397"/>
    </location>
</feature>